<evidence type="ECO:0000313" key="3">
    <source>
        <dbReference type="Proteomes" id="UP001596162"/>
    </source>
</evidence>
<accession>A0ABW0C4N1</accession>
<gene>
    <name evidence="2" type="ORF">ACFPH8_06770</name>
</gene>
<organism evidence="2 3">
    <name type="scientific">Bizionia hallyeonensis</name>
    <dbReference type="NCBI Taxonomy" id="1123757"/>
    <lineage>
        <taxon>Bacteria</taxon>
        <taxon>Pseudomonadati</taxon>
        <taxon>Bacteroidota</taxon>
        <taxon>Flavobacteriia</taxon>
        <taxon>Flavobacteriales</taxon>
        <taxon>Flavobacteriaceae</taxon>
        <taxon>Bizionia</taxon>
    </lineage>
</organism>
<dbReference type="InterPro" id="IPR021958">
    <property type="entry name" value="DUF3575"/>
</dbReference>
<sequence>MINKKNLTKHIVILAAFMAYNQAFSQELKDTNSFKTHKNEVSLELLQLLNGVYQISYERSFFDNFSASLAAGYKGKSGLIGFSGIDKPKLKTGDIFYTGFQIIPEVRYYLPKTSKTALTGFYIGAYYKYSNYKSELDGSYTGTDGFIYDLEFDMKLDISSVGLMIGYKLPITKHLNIDFIIAGPGAGNYNFKFINKKDLPEEFYEDFNQALEDYSILDFINGDFRFSQVNNRSQFNAFSFRYGISLGYTF</sequence>
<feature type="signal peptide" evidence="1">
    <location>
        <begin position="1"/>
        <end position="25"/>
    </location>
</feature>
<name>A0ABW0C4N1_9FLAO</name>
<evidence type="ECO:0000256" key="1">
    <source>
        <dbReference type="SAM" id="SignalP"/>
    </source>
</evidence>
<reference evidence="3" key="1">
    <citation type="journal article" date="2019" name="Int. J. Syst. Evol. Microbiol.">
        <title>The Global Catalogue of Microorganisms (GCM) 10K type strain sequencing project: providing services to taxonomists for standard genome sequencing and annotation.</title>
        <authorList>
            <consortium name="The Broad Institute Genomics Platform"/>
            <consortium name="The Broad Institute Genome Sequencing Center for Infectious Disease"/>
            <person name="Wu L."/>
            <person name="Ma J."/>
        </authorList>
    </citation>
    <scope>NUCLEOTIDE SEQUENCE [LARGE SCALE GENOMIC DNA]</scope>
    <source>
        <strain evidence="3">JCM 17978</strain>
    </source>
</reference>
<comment type="caution">
    <text evidence="2">The sequence shown here is derived from an EMBL/GenBank/DDBJ whole genome shotgun (WGS) entry which is preliminary data.</text>
</comment>
<dbReference type="EMBL" id="JBHSLA010000002">
    <property type="protein sequence ID" value="MFC5195028.1"/>
    <property type="molecule type" value="Genomic_DNA"/>
</dbReference>
<evidence type="ECO:0000313" key="2">
    <source>
        <dbReference type="EMBL" id="MFC5195028.1"/>
    </source>
</evidence>
<dbReference type="Proteomes" id="UP001596162">
    <property type="component" value="Unassembled WGS sequence"/>
</dbReference>
<keyword evidence="3" id="KW-1185">Reference proteome</keyword>
<keyword evidence="1" id="KW-0732">Signal</keyword>
<proteinExistence type="predicted"/>
<dbReference type="RefSeq" id="WP_376859561.1">
    <property type="nucleotide sequence ID" value="NZ_JBHSLA010000002.1"/>
</dbReference>
<dbReference type="Pfam" id="PF12099">
    <property type="entry name" value="DUF3575"/>
    <property type="match status" value="1"/>
</dbReference>
<protein>
    <submittedName>
        <fullName evidence="2">DUF3575 domain-containing protein</fullName>
    </submittedName>
</protein>
<feature type="chain" id="PRO_5045417414" evidence="1">
    <location>
        <begin position="26"/>
        <end position="250"/>
    </location>
</feature>